<feature type="region of interest" description="Disordered" evidence="2">
    <location>
        <begin position="2288"/>
        <end position="2333"/>
    </location>
</feature>
<feature type="signal peptide" evidence="4">
    <location>
        <begin position="1"/>
        <end position="34"/>
    </location>
</feature>
<feature type="compositionally biased region" description="Basic and acidic residues" evidence="2">
    <location>
        <begin position="2540"/>
        <end position="2553"/>
    </location>
</feature>
<accession>C4GC60</accession>
<gene>
    <name evidence="8" type="ORF">GCWU000342_01547</name>
</gene>
<feature type="domain" description="DUF11" evidence="5">
    <location>
        <begin position="749"/>
        <end position="854"/>
    </location>
</feature>
<evidence type="ECO:0000313" key="8">
    <source>
        <dbReference type="EMBL" id="EEP28002.1"/>
    </source>
</evidence>
<feature type="region of interest" description="Disordered" evidence="2">
    <location>
        <begin position="1681"/>
        <end position="1724"/>
    </location>
</feature>
<feature type="compositionally biased region" description="Basic and acidic residues" evidence="2">
    <location>
        <begin position="1084"/>
        <end position="1097"/>
    </location>
</feature>
<feature type="compositionally biased region" description="Basic and acidic residues" evidence="2">
    <location>
        <begin position="1933"/>
        <end position="1946"/>
    </location>
</feature>
<dbReference type="SUPFAM" id="SSF74914">
    <property type="entry name" value="V-region of surface antigen I/II (SA I/II, PAC)"/>
    <property type="match status" value="1"/>
</dbReference>
<feature type="chain" id="PRO_5002938348" evidence="4">
    <location>
        <begin position="35"/>
        <end position="2978"/>
    </location>
</feature>
<dbReference type="InterPro" id="IPR036234">
    <property type="entry name" value="SA_I/II_PAC_V_sf"/>
</dbReference>
<feature type="region of interest" description="Disordered" evidence="2">
    <location>
        <begin position="2167"/>
        <end position="2210"/>
    </location>
</feature>
<dbReference type="Gene3D" id="2.60.530.10">
    <property type="entry name" value="Major cell-surface adhesin PAc"/>
    <property type="match status" value="1"/>
</dbReference>
<evidence type="ECO:0000259" key="6">
    <source>
        <dbReference type="Pfam" id="PF08363"/>
    </source>
</evidence>
<dbReference type="Proteomes" id="UP000003494">
    <property type="component" value="Unassembled WGS sequence"/>
</dbReference>
<feature type="region of interest" description="Disordered" evidence="2">
    <location>
        <begin position="1560"/>
        <end position="1603"/>
    </location>
</feature>
<dbReference type="RefSeq" id="WP_006906545.1">
    <property type="nucleotide sequence ID" value="NZ_GG665866.1"/>
</dbReference>
<feature type="compositionally biased region" description="Basic and acidic residues" evidence="2">
    <location>
        <begin position="1326"/>
        <end position="1339"/>
    </location>
</feature>
<dbReference type="Pfam" id="PF01345">
    <property type="entry name" value="DUF11"/>
    <property type="match status" value="5"/>
</dbReference>
<feature type="compositionally biased region" description="Basic and acidic residues" evidence="2">
    <location>
        <begin position="1447"/>
        <end position="1460"/>
    </location>
</feature>
<evidence type="ECO:0000256" key="3">
    <source>
        <dbReference type="SAM" id="Phobius"/>
    </source>
</evidence>
<feature type="region of interest" description="Disordered" evidence="2">
    <location>
        <begin position="1802"/>
        <end position="1845"/>
    </location>
</feature>
<feature type="region of interest" description="Disordered" evidence="2">
    <location>
        <begin position="705"/>
        <end position="746"/>
    </location>
</feature>
<feature type="compositionally biased region" description="Basic and acidic residues" evidence="2">
    <location>
        <begin position="2056"/>
        <end position="2069"/>
    </location>
</feature>
<feature type="compositionally biased region" description="Basic and acidic residues" evidence="2">
    <location>
        <begin position="1812"/>
        <end position="1825"/>
    </location>
</feature>
<feature type="region of interest" description="Disordered" evidence="2">
    <location>
        <begin position="1923"/>
        <end position="1964"/>
    </location>
</feature>
<dbReference type="EMBL" id="ACIP02000003">
    <property type="protein sequence ID" value="EEP28002.1"/>
    <property type="molecule type" value="Genomic_DNA"/>
</dbReference>
<feature type="compositionally biased region" description="Basic and acidic residues" evidence="2">
    <location>
        <begin position="1205"/>
        <end position="1218"/>
    </location>
</feature>
<feature type="region of interest" description="Disordered" evidence="2">
    <location>
        <begin position="2651"/>
        <end position="2694"/>
    </location>
</feature>
<feature type="region of interest" description="Disordered" evidence="2">
    <location>
        <begin position="828"/>
        <end position="872"/>
    </location>
</feature>
<dbReference type="InterPro" id="IPR051172">
    <property type="entry name" value="Chlamydia_OmcB"/>
</dbReference>
<keyword evidence="3" id="KW-0472">Membrane</keyword>
<feature type="region of interest" description="Disordered" evidence="2">
    <location>
        <begin position="2409"/>
        <end position="2452"/>
    </location>
</feature>
<dbReference type="PANTHER" id="PTHR34819">
    <property type="entry name" value="LARGE CYSTEINE-RICH PERIPLASMIC PROTEIN OMCB"/>
    <property type="match status" value="1"/>
</dbReference>
<feature type="compositionally biased region" description="Basic and acidic residues" evidence="2">
    <location>
        <begin position="2935"/>
        <end position="2946"/>
    </location>
</feature>
<feature type="compositionally biased region" description="Basic and acidic residues" evidence="2">
    <location>
        <begin position="2419"/>
        <end position="2432"/>
    </location>
</feature>
<feature type="region of interest" description="Disordered" evidence="2">
    <location>
        <begin position="1437"/>
        <end position="1480"/>
    </location>
</feature>
<feature type="compositionally biased region" description="Basic and acidic residues" evidence="2">
    <location>
        <begin position="2177"/>
        <end position="2190"/>
    </location>
</feature>
<feature type="region of interest" description="Disordered" evidence="2">
    <location>
        <begin position="2772"/>
        <end position="2813"/>
    </location>
</feature>
<feature type="compositionally biased region" description="Basic and acidic residues" evidence="2">
    <location>
        <begin position="2298"/>
        <end position="2311"/>
    </location>
</feature>
<feature type="compositionally biased region" description="Basic and acidic residues" evidence="2">
    <location>
        <begin position="2903"/>
        <end position="2916"/>
    </location>
</feature>
<feature type="domain" description="DUF11" evidence="5">
    <location>
        <begin position="1481"/>
        <end position="1586"/>
    </location>
</feature>
<feature type="transmembrane region" description="Helical" evidence="3">
    <location>
        <begin position="2952"/>
        <end position="2971"/>
    </location>
</feature>
<dbReference type="eggNOG" id="COG1361">
    <property type="taxonomic scope" value="Bacteria"/>
</dbReference>
<feature type="region of interest" description="Disordered" evidence="2">
    <location>
        <begin position="2892"/>
        <end position="2951"/>
    </location>
</feature>
<dbReference type="STRING" id="626523.GCWU000342_01547"/>
<evidence type="ECO:0000256" key="1">
    <source>
        <dbReference type="SAM" id="Coils"/>
    </source>
</evidence>
<feature type="compositionally biased region" description="Basic and acidic residues" evidence="2">
    <location>
        <begin position="961"/>
        <end position="974"/>
    </location>
</feature>
<proteinExistence type="predicted"/>
<feature type="domain" description="DUF11" evidence="5">
    <location>
        <begin position="872"/>
        <end position="977"/>
    </location>
</feature>
<evidence type="ECO:0000256" key="2">
    <source>
        <dbReference type="SAM" id="MobiDB-lite"/>
    </source>
</evidence>
<dbReference type="InterPro" id="IPR047589">
    <property type="entry name" value="DUF11_rpt"/>
</dbReference>
<feature type="region of interest" description="Disordered" evidence="2">
    <location>
        <begin position="2530"/>
        <end position="2571"/>
    </location>
</feature>
<feature type="compositionally biased region" description="Basic and acidic residues" evidence="2">
    <location>
        <begin position="838"/>
        <end position="851"/>
    </location>
</feature>
<name>C4GC60_9FIRM</name>
<feature type="domain" description="DUF11" evidence="5">
    <location>
        <begin position="995"/>
        <end position="1100"/>
    </location>
</feature>
<feature type="compositionally biased region" description="Basic and acidic residues" evidence="2">
    <location>
        <begin position="2661"/>
        <end position="2674"/>
    </location>
</feature>
<feature type="domain" description="Glucan-binding protein C/Surface antigen I/II V-domain" evidence="6">
    <location>
        <begin position="152"/>
        <end position="430"/>
    </location>
</feature>
<feature type="compositionally biased region" description="Basic and acidic residues" evidence="2">
    <location>
        <begin position="1570"/>
        <end position="1583"/>
    </location>
</feature>
<protein>
    <submittedName>
        <fullName evidence="8">Conserved repeat protein</fullName>
    </submittedName>
</protein>
<evidence type="ECO:0000256" key="4">
    <source>
        <dbReference type="SAM" id="SignalP"/>
    </source>
</evidence>
<feature type="domain" description="DUF11" evidence="5">
    <location>
        <begin position="1967"/>
        <end position="2072"/>
    </location>
</feature>
<dbReference type="InterPro" id="IPR041324">
    <property type="entry name" value="AgI/II_N"/>
</dbReference>
<dbReference type="InterPro" id="IPR001434">
    <property type="entry name" value="OmcB-like_DUF11"/>
</dbReference>
<feature type="domain" description="Antigen I/II N-terminal" evidence="7">
    <location>
        <begin position="34"/>
        <end position="144"/>
    </location>
</feature>
<dbReference type="Gene3D" id="2.60.40.740">
    <property type="match status" value="19"/>
</dbReference>
<feature type="compositionally biased region" description="Basic and acidic residues" evidence="2">
    <location>
        <begin position="715"/>
        <end position="728"/>
    </location>
</feature>
<reference evidence="8" key="1">
    <citation type="submission" date="2009-04" db="EMBL/GenBank/DDBJ databases">
        <authorList>
            <person name="Weinstock G."/>
            <person name="Sodergren E."/>
            <person name="Clifton S."/>
            <person name="Fulton L."/>
            <person name="Fulton B."/>
            <person name="Courtney L."/>
            <person name="Fronick C."/>
            <person name="Harrison M."/>
            <person name="Strong C."/>
            <person name="Farmer C."/>
            <person name="Delahaunty K."/>
            <person name="Markovic C."/>
            <person name="Hall O."/>
            <person name="Minx P."/>
            <person name="Tomlinson C."/>
            <person name="Mitreva M."/>
            <person name="Nelson J."/>
            <person name="Hou S."/>
            <person name="Wollam A."/>
            <person name="Pepin K.H."/>
            <person name="Johnson M."/>
            <person name="Bhonagiri V."/>
            <person name="Nash W.E."/>
            <person name="Warren W."/>
            <person name="Chinwalla A."/>
            <person name="Mardis E.R."/>
            <person name="Wilson R.K."/>
        </authorList>
    </citation>
    <scope>NUCLEOTIDE SEQUENCE [LARGE SCALE GENOMIC DNA]</scope>
    <source>
        <strain evidence="8">DSM 14600</strain>
    </source>
</reference>
<feature type="coiled-coil region" evidence="1">
    <location>
        <begin position="85"/>
        <end position="154"/>
    </location>
</feature>
<keyword evidence="1" id="KW-0175">Coiled coil</keyword>
<dbReference type="NCBIfam" id="TIGR01451">
    <property type="entry name" value="B_ant_repeat"/>
    <property type="match status" value="11"/>
</dbReference>
<comment type="caution">
    <text evidence="8">The sequence shown here is derived from an EMBL/GenBank/DDBJ whole genome shotgun (WGS) entry which is preliminary data.</text>
</comment>
<dbReference type="PANTHER" id="PTHR34819:SF3">
    <property type="entry name" value="CELL SURFACE PROTEIN"/>
    <property type="match status" value="1"/>
</dbReference>
<feature type="region of interest" description="Disordered" evidence="2">
    <location>
        <begin position="1316"/>
        <end position="1357"/>
    </location>
</feature>
<keyword evidence="3" id="KW-0812">Transmembrane</keyword>
<keyword evidence="4" id="KW-0732">Signal</keyword>
<evidence type="ECO:0000313" key="9">
    <source>
        <dbReference type="Proteomes" id="UP000003494"/>
    </source>
</evidence>
<dbReference type="Pfam" id="PF18652">
    <property type="entry name" value="Adhesin_P1_N"/>
    <property type="match status" value="1"/>
</dbReference>
<feature type="region of interest" description="Disordered" evidence="2">
    <location>
        <begin position="1074"/>
        <end position="1118"/>
    </location>
</feature>
<dbReference type="eggNOG" id="COG3087">
    <property type="taxonomic scope" value="Bacteria"/>
</dbReference>
<feature type="compositionally biased region" description="Basic and acidic residues" evidence="2">
    <location>
        <begin position="1691"/>
        <end position="1704"/>
    </location>
</feature>
<sequence length="2978" mass="325093">MKGRLRIASKKLSAIALSCLMLFTTVAPMMQTSAADSVKGLETNVDRTALDKAVADARNAGVPVTKGQDQDMGVAHSKSEVDAKIAEIKADYQQQIQKLEEAKKAIAKCDEEQKAYDAAKKKYDEELAKYNIAKQKYDEDMVIYNKAMEELEKRRQEDGYLSEPAAQLLTFKSEPNANMRFLNGKKFSQYEWQSYYHANIKSKLGRDETQCYNDFSYINRVTTAVETRTILQKNKPLKVEYTNLQNSYYNGKKISKVEYTYTLIDTGIPGLDVMPVLIEKDPTVTIWYLNFYGEGDINMVANFYDENGQKMDMTGALLSFSSLNNGLGTIYNAPSAVGKSMVEKVLSFNGEYIYITGSSIVPQLDGGAYASSDNEHKSNGSKFSVSQWDDTKVEGGKPTWYGAIVGKANGPDVRLDIGASKRGVVWFAFNSMIRALAVPNKPVEPVKPTPPKEPQCPPLDVSYHYDLLYYQPPVEKTVTDQNNADINNKTVPKNSVVKFTLNVADFPAGREKAESLVFNDTLPEGYAVDLAGTRQASPNYDISYDPTTRRMVFTAKADLLAQINSDLGKDSKVPAPIITGTVTKEETTYVNDFDLTINNTYTVKSKPVKVHTPSKPRKDVFTGTDTTSIDGKVVQPGQELRYELTYTNMTGTKQTVTFTDKIPQYTSFVSADNDGVNDNGTITWTKEVEDGQTVTVSFKVKVNDDVNGNPVDNQGHVKDGVNESDTNKTHNPTPTEPKKDVFTGTDTTSIDGKVVAPGQELRYELTYTNTTGSKQTVTFTDKIPEYTTFVAAENNGSYDAQSKVITWTQEVEAGKTATVSFKVKVNDDVNGNPVDNQGHVKDGVNESDTNKTHNPTPTEPKKDVFTGTDTTSIDGKVVQPGQELRYELTYTNTTGEKQTVTFTDKIPEYTTFVSAENNGSYDAQSKVITWTQEVEAGKTATVSFKVKVNDDVNGNPVDNQGHVKDGVNESDTNKTHNPTPTEPKKDVFTGTDTTSIDGKVVQPGQELRYELTYTNTTGSKQTVTFTDKIPEYTTFVSAENNGSYDAQSKVITWTQEVEAGKTATVSFKVKVNDDVNGNPVDNQGHVKDGVNESDTNKTHNPTPTEPKKDVFTGTDTTSIDGKVVQPGQELRYELTYTNTTGSKQTVTFTDKIPQYTSFVSADNDGVNDNGTITWTREVENGATVTVSFKVKVNDDVNGNPVDNQGHVKDGVNESDTNKTHNPTPTEPKKDVFTGTDTTSIDGKVVQPGQELRYELTYTNTTGSKQTVTFTDKIPQYTSFVSADNDGVNDNGVVTWTKEVENGQTVTVSFKVKVNDDVNGNPVDNQGHVKDGVNESDTNKTHNPTPTEPKKDVFTGTDTTSIDGKVVAPGQELRYELTYTNTTGTKQTVTFTDKIPQYTSFVSADNDGVNDNGVVTWTREVENGATVTVSFKVKVNDDVNGNPVDNQGHVKDGVNESDTNKTHNPTPTEPKKDVFTGTDTTSIDGKVVQPGQELRYELTYTNTTGSKQTVTFTDKIPEYTTFVSAENNGSYDAQSKVITWTQEVEAGKTATVSFKVKVNDDVNGNPVDNQGHVKDGVNESDTNKTHNPTPTEPKKDVFTGTDTTSIDGKVVQPGQELRYELTYTNTTGEKQTVTFTDKIPQYTSFVSADNDGVNDNGTITWTKEVENGQTVTVSFKVKVNDDVNGNPVDNQGHVKDGVNESDTNKTHNPTPTEPKKDVFTGTDTTSIDGKVVQPGQELRYELTYTNTTGSKQTVTFTDKIPQYTSFVSADNDGVNDNGTITWTKEVENGATVTVSFKVKVNDDVNGNPVDNQGHVKDGVNESDTNKTHNPTPTEPKKDVFTGTDTTSIDGKVVQPGQELRYELTYTNTTGTKQTVTFTDKIPQYTTFVSAEDGGQESGGTITWTKEVENGATVTVSFKVKVNDDVNGNPVDNQGHVKDGVNESDTNKTHNPTPTEPKKDVFTGTDTTSIDGKVVAPGQELRYELTYTNTTGSKQTVTFTDKIPEYTTFVSAENSGSYDAQSKVITWTKEVENGATVTVSFKVKVNDDVNGNPVDNQGHVKDGVNESDTNKTHNPTPTEPKKDVFTGTDTTSIDGKVVQPGQELRYELTYTNTTGSKQTVTFTDKIPQYTSFVSADNDGVNDNGTITWTKEVENGATVTVSFKVKVNDDVNGNPVDNQGHVKDGVNESDTNKTHNPTPTEPKKDVFTGTDTTSIDGKVVQPGQELRYELTYTNTTGSKQTVTFTDKIPQYTTFVSAEDGGQESGGTITWTKEVENGATVTVSFKVKVNDDVNGNPVDNQGHVKDGVNESDTNKTHNPTPTEPKKDVFTGTDTTSIDGKVVQPGQELRYELTYTNTTGSKQTVTFTDKIPQYTTFVSAEDGGQESGGTITWTKEVENGATVTVSFKVKVNDDVNGNPVDNQGHVKDGVNESDTNKTHNPTPTEPKKDVFTGTDTTSIDGKVVQPGQELRYELTYTNTTGTKQTVTFTDKIPQYTTFVSAEDGGQESGGTITWTKEVENGATVTVSFKVKVNDDVNGNPVDNQGHVKDGVNESDTNKTHNPTPTEPKKDVFTGTDTTSIDGKVVASGQELRYELTYTNTTGSKQTVTFTDKIPQYTSFVSADNDGVNDNGTITWTKEVENGATVTVSFKVKVNDDVNGNPVDNQGHVKDGVNESDTNKTHNPTPTEPKKDVFTGTDTTSIDGKVVQPGQELRYELTYTNTTGSKQTVTFTDKIPQYTTFVSAEDGGQEAGGTITWTKEVENGQTVTVSFKVKVNDDVNGNPVDNQGHVKDGVNESDTNKTHNPTPTEPKKDVFTGTDTTSIDGKVVAPGQELRYELTYTNTTGSKQTVTFTDKIPQYTSFVSADNDGVNDNGTITWTKEVENGATVTVSFKVKVNDDVNGNPVDNQGHVKDGVNESDTNKTHNPTPHKPEEPENPTPHNPDKPGLEKPKTSDNGNIPLMMFLLLASSGLLAGTVVSKRKKQQ</sequence>
<dbReference type="Pfam" id="PF08363">
    <property type="entry name" value="GbpC"/>
    <property type="match status" value="1"/>
</dbReference>
<evidence type="ECO:0000259" key="7">
    <source>
        <dbReference type="Pfam" id="PF18652"/>
    </source>
</evidence>
<feature type="region of interest" description="Disordered" evidence="2">
    <location>
        <begin position="951"/>
        <end position="994"/>
    </location>
</feature>
<evidence type="ECO:0000259" key="5">
    <source>
        <dbReference type="Pfam" id="PF01345"/>
    </source>
</evidence>
<dbReference type="HOGENOM" id="CLU_000479_0_0_9"/>
<dbReference type="InterPro" id="IPR013574">
    <property type="entry name" value="Glucan-bd_C/Surface_Ag-I/II_V"/>
</dbReference>
<organism evidence="8 9">
    <name type="scientific">Shuttleworthella satelles DSM 14600</name>
    <dbReference type="NCBI Taxonomy" id="626523"/>
    <lineage>
        <taxon>Bacteria</taxon>
        <taxon>Bacillati</taxon>
        <taxon>Bacillota</taxon>
        <taxon>Clostridia</taxon>
        <taxon>Lachnospirales</taxon>
        <taxon>Lachnospiraceae</taxon>
        <taxon>Shuttleworthella</taxon>
    </lineage>
</organism>
<feature type="region of interest" description="Disordered" evidence="2">
    <location>
        <begin position="2047"/>
        <end position="2091"/>
    </location>
</feature>
<feature type="region of interest" description="Disordered" evidence="2">
    <location>
        <begin position="1195"/>
        <end position="1240"/>
    </location>
</feature>
<feature type="compositionally biased region" description="Basic and acidic residues" evidence="2">
    <location>
        <begin position="2782"/>
        <end position="2795"/>
    </location>
</feature>
<keyword evidence="3" id="KW-1133">Transmembrane helix</keyword>
<keyword evidence="9" id="KW-1185">Reference proteome</keyword>